<organism evidence="3 4">
    <name type="scientific">Rhodobium orientis</name>
    <dbReference type="NCBI Taxonomy" id="34017"/>
    <lineage>
        <taxon>Bacteria</taxon>
        <taxon>Pseudomonadati</taxon>
        <taxon>Pseudomonadota</taxon>
        <taxon>Alphaproteobacteria</taxon>
        <taxon>Hyphomicrobiales</taxon>
        <taxon>Rhodobiaceae</taxon>
        <taxon>Rhodobium</taxon>
    </lineage>
</organism>
<evidence type="ECO:0000259" key="1">
    <source>
        <dbReference type="PROSITE" id="PS50404"/>
    </source>
</evidence>
<evidence type="ECO:0000259" key="2">
    <source>
        <dbReference type="PROSITE" id="PS50405"/>
    </source>
</evidence>
<dbReference type="InterPro" id="IPR010987">
    <property type="entry name" value="Glutathione-S-Trfase_C-like"/>
</dbReference>
<dbReference type="PANTHER" id="PTHR43968:SF6">
    <property type="entry name" value="GLUTATHIONE S-TRANSFERASE OMEGA"/>
    <property type="match status" value="1"/>
</dbReference>
<protein>
    <submittedName>
        <fullName evidence="3">Glutathione S-transferase</fullName>
    </submittedName>
</protein>
<accession>A0A327JLT5</accession>
<dbReference type="InterPro" id="IPR036249">
    <property type="entry name" value="Thioredoxin-like_sf"/>
</dbReference>
<dbReference type="InterPro" id="IPR036282">
    <property type="entry name" value="Glutathione-S-Trfase_C_sf"/>
</dbReference>
<dbReference type="Pfam" id="PF13410">
    <property type="entry name" value="GST_C_2"/>
    <property type="match status" value="1"/>
</dbReference>
<dbReference type="CDD" id="cd03205">
    <property type="entry name" value="GST_C_6"/>
    <property type="match status" value="1"/>
</dbReference>
<dbReference type="AlphaFoldDB" id="A0A327JLT5"/>
<dbReference type="Pfam" id="PF13409">
    <property type="entry name" value="GST_N_2"/>
    <property type="match status" value="1"/>
</dbReference>
<dbReference type="Gene3D" id="1.20.1050.10">
    <property type="match status" value="1"/>
</dbReference>
<dbReference type="SUPFAM" id="SSF47616">
    <property type="entry name" value="GST C-terminal domain-like"/>
    <property type="match status" value="1"/>
</dbReference>
<comment type="caution">
    <text evidence="3">The sequence shown here is derived from an EMBL/GenBank/DDBJ whole genome shotgun (WGS) entry which is preliminary data.</text>
</comment>
<dbReference type="SUPFAM" id="SSF52833">
    <property type="entry name" value="Thioredoxin-like"/>
    <property type="match status" value="1"/>
</dbReference>
<reference evidence="3 4" key="1">
    <citation type="submission" date="2017-07" db="EMBL/GenBank/DDBJ databases">
        <title>Draft Genome Sequences of Select Purple Nonsulfur Bacteria.</title>
        <authorList>
            <person name="Lasarre B."/>
            <person name="Mckinlay J.B."/>
        </authorList>
    </citation>
    <scope>NUCLEOTIDE SEQUENCE [LARGE SCALE GENOMIC DNA]</scope>
    <source>
        <strain evidence="3 4">DSM 11290</strain>
    </source>
</reference>
<dbReference type="PANTHER" id="PTHR43968">
    <property type="match status" value="1"/>
</dbReference>
<dbReference type="Proteomes" id="UP000249299">
    <property type="component" value="Unassembled WGS sequence"/>
</dbReference>
<name>A0A327JLT5_9HYPH</name>
<dbReference type="OrthoDB" id="9795329at2"/>
<keyword evidence="4" id="KW-1185">Reference proteome</keyword>
<dbReference type="RefSeq" id="WP_111434415.1">
    <property type="nucleotide sequence ID" value="NZ_JACIGG010000003.1"/>
</dbReference>
<evidence type="ECO:0000313" key="4">
    <source>
        <dbReference type="Proteomes" id="UP000249299"/>
    </source>
</evidence>
<feature type="domain" description="GST C-terminal" evidence="2">
    <location>
        <begin position="87"/>
        <end position="205"/>
    </location>
</feature>
<gene>
    <name evidence="3" type="ORF">CH339_11020</name>
</gene>
<keyword evidence="3" id="KW-0808">Transferase</keyword>
<sequence>MKLFFSQTSPFVRKVMVLAHEAGIADKIEKVSAAAHPIDRDENVVIQNPLGKIPTLVLDDDSVLFDSRVIAAFLDTQHEGTPLIPASGIKRFAALTLEALADGLSDAAVLVRYELTLRDEDKRNQAWLNGQMAKIDTALDELEAHWMEILTGPLTLGQIAVGCALGYLDFRFADIDWREARPQLAGWYETFAKRPSMEATAPPQG</sequence>
<dbReference type="PROSITE" id="PS50404">
    <property type="entry name" value="GST_NTER"/>
    <property type="match status" value="1"/>
</dbReference>
<dbReference type="InterPro" id="IPR004045">
    <property type="entry name" value="Glutathione_S-Trfase_N"/>
</dbReference>
<feature type="domain" description="GST N-terminal" evidence="1">
    <location>
        <begin position="1"/>
        <end position="82"/>
    </location>
</feature>
<dbReference type="PROSITE" id="PS50405">
    <property type="entry name" value="GST_CTER"/>
    <property type="match status" value="1"/>
</dbReference>
<dbReference type="CDD" id="cd03049">
    <property type="entry name" value="GST_N_3"/>
    <property type="match status" value="1"/>
</dbReference>
<dbReference type="GO" id="GO:0016740">
    <property type="term" value="F:transferase activity"/>
    <property type="evidence" value="ECO:0007669"/>
    <property type="project" value="UniProtKB-KW"/>
</dbReference>
<dbReference type="EMBL" id="NPEV01000020">
    <property type="protein sequence ID" value="RAI27267.1"/>
    <property type="molecule type" value="Genomic_DNA"/>
</dbReference>
<dbReference type="GO" id="GO:0005737">
    <property type="term" value="C:cytoplasm"/>
    <property type="evidence" value="ECO:0007669"/>
    <property type="project" value="TreeGrafter"/>
</dbReference>
<evidence type="ECO:0000313" key="3">
    <source>
        <dbReference type="EMBL" id="RAI27267.1"/>
    </source>
</evidence>
<proteinExistence type="predicted"/>
<dbReference type="InterPro" id="IPR050983">
    <property type="entry name" value="GST_Omega/HSP26"/>
</dbReference>
<dbReference type="Gene3D" id="3.40.30.10">
    <property type="entry name" value="Glutaredoxin"/>
    <property type="match status" value="1"/>
</dbReference>